<feature type="domain" description="Borealin N-terminal" evidence="11">
    <location>
        <begin position="62"/>
        <end position="118"/>
    </location>
</feature>
<dbReference type="GO" id="GO:0000070">
    <property type="term" value="P:mitotic sister chromatid segregation"/>
    <property type="evidence" value="ECO:0007669"/>
    <property type="project" value="TreeGrafter"/>
</dbReference>
<organism evidence="12 13">
    <name type="scientific">Podospora didyma</name>
    <dbReference type="NCBI Taxonomy" id="330526"/>
    <lineage>
        <taxon>Eukaryota</taxon>
        <taxon>Fungi</taxon>
        <taxon>Dikarya</taxon>
        <taxon>Ascomycota</taxon>
        <taxon>Pezizomycotina</taxon>
        <taxon>Sordariomycetes</taxon>
        <taxon>Sordariomycetidae</taxon>
        <taxon>Sordariales</taxon>
        <taxon>Podosporaceae</taxon>
        <taxon>Podospora</taxon>
    </lineage>
</organism>
<evidence type="ECO:0000256" key="3">
    <source>
        <dbReference type="ARBA" id="ARBA00009914"/>
    </source>
</evidence>
<dbReference type="GO" id="GO:0000775">
    <property type="term" value="C:chromosome, centromeric region"/>
    <property type="evidence" value="ECO:0007669"/>
    <property type="project" value="UniProtKB-SubCell"/>
</dbReference>
<name>A0AAE0P640_9PEZI</name>
<proteinExistence type="inferred from homology"/>
<feature type="compositionally biased region" description="Polar residues" evidence="10">
    <location>
        <begin position="33"/>
        <end position="46"/>
    </location>
</feature>
<keyword evidence="7" id="KW-0539">Nucleus</keyword>
<evidence type="ECO:0000256" key="2">
    <source>
        <dbReference type="ARBA" id="ARBA00004584"/>
    </source>
</evidence>
<keyword evidence="9" id="KW-0137">Centromere</keyword>
<comment type="caution">
    <text evidence="12">The sequence shown here is derived from an EMBL/GenBank/DDBJ whole genome shotgun (WGS) entry which is preliminary data.</text>
</comment>
<comment type="subcellular location">
    <subcellularLocation>
        <location evidence="2">Chromosome</location>
        <location evidence="2">Centromere</location>
    </subcellularLocation>
    <subcellularLocation>
        <location evidence="1">Nucleus</location>
    </subcellularLocation>
</comment>
<dbReference type="PANTHER" id="PTHR16040">
    <property type="entry name" value="AUSTRALIN, ISOFORM A-RELATED"/>
    <property type="match status" value="1"/>
</dbReference>
<feature type="compositionally biased region" description="Low complexity" evidence="10">
    <location>
        <begin position="123"/>
        <end position="135"/>
    </location>
</feature>
<evidence type="ECO:0000313" key="13">
    <source>
        <dbReference type="Proteomes" id="UP001285441"/>
    </source>
</evidence>
<evidence type="ECO:0000256" key="8">
    <source>
        <dbReference type="ARBA" id="ARBA00023306"/>
    </source>
</evidence>
<evidence type="ECO:0000259" key="11">
    <source>
        <dbReference type="Pfam" id="PF10444"/>
    </source>
</evidence>
<dbReference type="InterPro" id="IPR018851">
    <property type="entry name" value="Borealin_N"/>
</dbReference>
<keyword evidence="4" id="KW-0158">Chromosome</keyword>
<dbReference type="GO" id="GO:0005634">
    <property type="term" value="C:nucleus"/>
    <property type="evidence" value="ECO:0007669"/>
    <property type="project" value="UniProtKB-SubCell"/>
</dbReference>
<feature type="compositionally biased region" description="Polar residues" evidence="10">
    <location>
        <begin position="224"/>
        <end position="234"/>
    </location>
</feature>
<feature type="compositionally biased region" description="Low complexity" evidence="10">
    <location>
        <begin position="353"/>
        <end position="362"/>
    </location>
</feature>
<keyword evidence="13" id="KW-1185">Reference proteome</keyword>
<gene>
    <name evidence="12" type="ORF">B0H63DRAFT_33255</name>
</gene>
<reference evidence="12" key="1">
    <citation type="journal article" date="2023" name="Mol. Phylogenet. Evol.">
        <title>Genome-scale phylogeny and comparative genomics of the fungal order Sordariales.</title>
        <authorList>
            <person name="Hensen N."/>
            <person name="Bonometti L."/>
            <person name="Westerberg I."/>
            <person name="Brannstrom I.O."/>
            <person name="Guillou S."/>
            <person name="Cros-Aarteil S."/>
            <person name="Calhoun S."/>
            <person name="Haridas S."/>
            <person name="Kuo A."/>
            <person name="Mondo S."/>
            <person name="Pangilinan J."/>
            <person name="Riley R."/>
            <person name="LaButti K."/>
            <person name="Andreopoulos B."/>
            <person name="Lipzen A."/>
            <person name="Chen C."/>
            <person name="Yan M."/>
            <person name="Daum C."/>
            <person name="Ng V."/>
            <person name="Clum A."/>
            <person name="Steindorff A."/>
            <person name="Ohm R.A."/>
            <person name="Martin F."/>
            <person name="Silar P."/>
            <person name="Natvig D.O."/>
            <person name="Lalanne C."/>
            <person name="Gautier V."/>
            <person name="Ament-Velasquez S.L."/>
            <person name="Kruys A."/>
            <person name="Hutchinson M.I."/>
            <person name="Powell A.J."/>
            <person name="Barry K."/>
            <person name="Miller A.N."/>
            <person name="Grigoriev I.V."/>
            <person name="Debuchy R."/>
            <person name="Gladieux P."/>
            <person name="Hiltunen Thoren M."/>
            <person name="Johannesson H."/>
        </authorList>
    </citation>
    <scope>NUCLEOTIDE SEQUENCE</scope>
    <source>
        <strain evidence="12">CBS 232.78</strain>
    </source>
</reference>
<keyword evidence="5" id="KW-0132">Cell division</keyword>
<feature type="region of interest" description="Disordered" evidence="10">
    <location>
        <begin position="1"/>
        <end position="55"/>
    </location>
</feature>
<evidence type="ECO:0000256" key="7">
    <source>
        <dbReference type="ARBA" id="ARBA00023242"/>
    </source>
</evidence>
<sequence>MAPPRGRKRKSNESTMSNNGEQHAHYMAGSPQKVPTKTGSPSQHQECSPAKRRKQGTITLAQKQALIDNLQLEITERARKLRANYNIHAQSLRTRIEIRVNRIPISLRKVKMGDLLQKYSTDQPQQQQSQQSLSQYPRTALTSGGGNRGPPVPAKDAVTRRPPLPSHVGGSASPMRLTKRLSHEISSGDKENDVEHILENPKKKARGGAHAGPASADIMRNPGQILSPTSSNSRIAPRERERVAPTPVAKGPSSGIARPVSPTKMAGGGGLISNMVEKARSTRAAATARKTTTSTTASSSNGGTTRTRRAAPAPAPPPVARPATRRRASGTSESSDGSTSTVVRKRPGTAMSTTAPKAAPAKRTVMSTIRKGVVASTTKKAPAAKAALAATTGTGRVLRKRA</sequence>
<evidence type="ECO:0000256" key="1">
    <source>
        <dbReference type="ARBA" id="ARBA00004123"/>
    </source>
</evidence>
<feature type="compositionally biased region" description="Basic residues" evidence="10">
    <location>
        <begin position="1"/>
        <end position="10"/>
    </location>
</feature>
<keyword evidence="6" id="KW-0498">Mitosis</keyword>
<feature type="region of interest" description="Disordered" evidence="10">
    <location>
        <begin position="201"/>
        <end position="364"/>
    </location>
</feature>
<dbReference type="GO" id="GO:0051301">
    <property type="term" value="P:cell division"/>
    <property type="evidence" value="ECO:0007669"/>
    <property type="project" value="UniProtKB-KW"/>
</dbReference>
<dbReference type="GO" id="GO:0032133">
    <property type="term" value="C:chromosome passenger complex"/>
    <property type="evidence" value="ECO:0007669"/>
    <property type="project" value="TreeGrafter"/>
</dbReference>
<evidence type="ECO:0000256" key="10">
    <source>
        <dbReference type="SAM" id="MobiDB-lite"/>
    </source>
</evidence>
<dbReference type="GO" id="GO:0051233">
    <property type="term" value="C:spindle midzone"/>
    <property type="evidence" value="ECO:0007669"/>
    <property type="project" value="TreeGrafter"/>
</dbReference>
<feature type="compositionally biased region" description="Low complexity" evidence="10">
    <location>
        <begin position="329"/>
        <end position="341"/>
    </location>
</feature>
<keyword evidence="8" id="KW-0131">Cell cycle</keyword>
<evidence type="ECO:0000256" key="6">
    <source>
        <dbReference type="ARBA" id="ARBA00022776"/>
    </source>
</evidence>
<dbReference type="AlphaFoldDB" id="A0AAE0P640"/>
<reference evidence="12" key="2">
    <citation type="submission" date="2023-06" db="EMBL/GenBank/DDBJ databases">
        <authorList>
            <consortium name="Lawrence Berkeley National Laboratory"/>
            <person name="Haridas S."/>
            <person name="Hensen N."/>
            <person name="Bonometti L."/>
            <person name="Westerberg I."/>
            <person name="Brannstrom I.O."/>
            <person name="Guillou S."/>
            <person name="Cros-Aarteil S."/>
            <person name="Calhoun S."/>
            <person name="Kuo A."/>
            <person name="Mondo S."/>
            <person name="Pangilinan J."/>
            <person name="Riley R."/>
            <person name="LaButti K."/>
            <person name="Andreopoulos B."/>
            <person name="Lipzen A."/>
            <person name="Chen C."/>
            <person name="Yanf M."/>
            <person name="Daum C."/>
            <person name="Ng V."/>
            <person name="Clum A."/>
            <person name="Steindorff A."/>
            <person name="Ohm R."/>
            <person name="Martin F."/>
            <person name="Silar P."/>
            <person name="Natvig D."/>
            <person name="Lalanne C."/>
            <person name="Gautier V."/>
            <person name="Ament-velasquez S.L."/>
            <person name="Kruys A."/>
            <person name="Hutchinson M.I."/>
            <person name="Powell A.J."/>
            <person name="Barry K."/>
            <person name="Miller A.N."/>
            <person name="Grigoriev I.V."/>
            <person name="Debuchy R."/>
            <person name="Gladieux P."/>
            <person name="Thoren M.H."/>
            <person name="Johannesson H."/>
        </authorList>
    </citation>
    <scope>NUCLEOTIDE SEQUENCE</scope>
    <source>
        <strain evidence="12">CBS 232.78</strain>
    </source>
</reference>
<evidence type="ECO:0000256" key="5">
    <source>
        <dbReference type="ARBA" id="ARBA00022618"/>
    </source>
</evidence>
<dbReference type="Proteomes" id="UP001285441">
    <property type="component" value="Unassembled WGS sequence"/>
</dbReference>
<dbReference type="PANTHER" id="PTHR16040:SF7">
    <property type="entry name" value="AUSTRALIN, ISOFORM A-RELATED"/>
    <property type="match status" value="1"/>
</dbReference>
<dbReference type="EMBL" id="JAULSW010000001">
    <property type="protein sequence ID" value="KAK3394046.1"/>
    <property type="molecule type" value="Genomic_DNA"/>
</dbReference>
<feature type="compositionally biased region" description="Low complexity" evidence="10">
    <location>
        <begin position="282"/>
        <end position="305"/>
    </location>
</feature>
<comment type="similarity">
    <text evidence="3">Belongs to the borealin family.</text>
</comment>
<feature type="region of interest" description="Disordered" evidence="10">
    <location>
        <begin position="119"/>
        <end position="177"/>
    </location>
</feature>
<evidence type="ECO:0000313" key="12">
    <source>
        <dbReference type="EMBL" id="KAK3394046.1"/>
    </source>
</evidence>
<dbReference type="Pfam" id="PF10444">
    <property type="entry name" value="Nbl1_Borealin_N"/>
    <property type="match status" value="1"/>
</dbReference>
<dbReference type="InterPro" id="IPR018867">
    <property type="entry name" value="Cell_div_borealin"/>
</dbReference>
<accession>A0AAE0P640</accession>
<protein>
    <submittedName>
        <fullName evidence="12">Borealin N terminal-domain-containing protein</fullName>
    </submittedName>
</protein>
<evidence type="ECO:0000256" key="4">
    <source>
        <dbReference type="ARBA" id="ARBA00022454"/>
    </source>
</evidence>
<evidence type="ECO:0000256" key="9">
    <source>
        <dbReference type="ARBA" id="ARBA00023328"/>
    </source>
</evidence>